<evidence type="ECO:0000313" key="2">
    <source>
        <dbReference type="EMBL" id="KAJ8346336.1"/>
    </source>
</evidence>
<organism evidence="2 3">
    <name type="scientific">Aldrovandia affinis</name>
    <dbReference type="NCBI Taxonomy" id="143900"/>
    <lineage>
        <taxon>Eukaryota</taxon>
        <taxon>Metazoa</taxon>
        <taxon>Chordata</taxon>
        <taxon>Craniata</taxon>
        <taxon>Vertebrata</taxon>
        <taxon>Euteleostomi</taxon>
        <taxon>Actinopterygii</taxon>
        <taxon>Neopterygii</taxon>
        <taxon>Teleostei</taxon>
        <taxon>Notacanthiformes</taxon>
        <taxon>Halosauridae</taxon>
        <taxon>Aldrovandia</taxon>
    </lineage>
</organism>
<dbReference type="EMBL" id="JAINUG010002787">
    <property type="protein sequence ID" value="KAJ8346336.1"/>
    <property type="molecule type" value="Genomic_DNA"/>
</dbReference>
<accession>A0AAD7R000</accession>
<sequence length="156" mass="17244">MSRAEAEPWRPGPRVTWRRRRRTGRTTWRPQNPGRCGTTPHTQDCVRDDERPALSEGTMSSACGTLTRPAAVRGGSWGPAGGRGAVGVLGHRPAQVHTREEQARLCELDSVKTAGCPFTRERWCAAFPLHSQTPQEPPSQVRDLLTLPNGSVWLSR</sequence>
<protein>
    <submittedName>
        <fullName evidence="2">Uncharacterized protein</fullName>
    </submittedName>
</protein>
<evidence type="ECO:0000256" key="1">
    <source>
        <dbReference type="SAM" id="MobiDB-lite"/>
    </source>
</evidence>
<feature type="compositionally biased region" description="Basic and acidic residues" evidence="1">
    <location>
        <begin position="44"/>
        <end position="53"/>
    </location>
</feature>
<dbReference type="Proteomes" id="UP001221898">
    <property type="component" value="Unassembled WGS sequence"/>
</dbReference>
<reference evidence="2" key="1">
    <citation type="journal article" date="2023" name="Science">
        <title>Genome structures resolve the early diversification of teleost fishes.</title>
        <authorList>
            <person name="Parey E."/>
            <person name="Louis A."/>
            <person name="Montfort J."/>
            <person name="Bouchez O."/>
            <person name="Roques C."/>
            <person name="Iampietro C."/>
            <person name="Lluch J."/>
            <person name="Castinel A."/>
            <person name="Donnadieu C."/>
            <person name="Desvignes T."/>
            <person name="Floi Bucao C."/>
            <person name="Jouanno E."/>
            <person name="Wen M."/>
            <person name="Mejri S."/>
            <person name="Dirks R."/>
            <person name="Jansen H."/>
            <person name="Henkel C."/>
            <person name="Chen W.J."/>
            <person name="Zahm M."/>
            <person name="Cabau C."/>
            <person name="Klopp C."/>
            <person name="Thompson A.W."/>
            <person name="Robinson-Rechavi M."/>
            <person name="Braasch I."/>
            <person name="Lecointre G."/>
            <person name="Bobe J."/>
            <person name="Postlethwait J.H."/>
            <person name="Berthelot C."/>
            <person name="Roest Crollius H."/>
            <person name="Guiguen Y."/>
        </authorList>
    </citation>
    <scope>NUCLEOTIDE SEQUENCE</scope>
    <source>
        <strain evidence="2">NC1722</strain>
    </source>
</reference>
<name>A0AAD7R000_9TELE</name>
<keyword evidence="3" id="KW-1185">Reference proteome</keyword>
<feature type="region of interest" description="Disordered" evidence="1">
    <location>
        <begin position="1"/>
        <end position="62"/>
    </location>
</feature>
<gene>
    <name evidence="2" type="ORF">AAFF_G00208670</name>
</gene>
<evidence type="ECO:0000313" key="3">
    <source>
        <dbReference type="Proteomes" id="UP001221898"/>
    </source>
</evidence>
<dbReference type="AlphaFoldDB" id="A0AAD7R000"/>
<proteinExistence type="predicted"/>
<comment type="caution">
    <text evidence="2">The sequence shown here is derived from an EMBL/GenBank/DDBJ whole genome shotgun (WGS) entry which is preliminary data.</text>
</comment>